<sequence length="157" mass="17380">MMMYVGVLCLGLIGAILSSLQSVSSAEQQAVVCKYLITKKYECQVPKPCNGTGATVSCKETVQGSWSDADDIVHYDQVCVLTDHFTTCTFKPDWTFKCQMVWEQRRHPSGHYIGDARSGFRRVDAAAVDPKSPRWTSDADFKTVKSSRRKRAGGGTC</sequence>
<gene>
    <name evidence="2" type="primary">RvY_16970-1</name>
    <name evidence="2" type="synonym">RvY_16970.1</name>
    <name evidence="2" type="ORF">RvY_16970</name>
</gene>
<keyword evidence="1" id="KW-0732">Signal</keyword>
<accession>A0A1D1W2X2</accession>
<proteinExistence type="predicted"/>
<dbReference type="Proteomes" id="UP000186922">
    <property type="component" value="Unassembled WGS sequence"/>
</dbReference>
<comment type="caution">
    <text evidence="2">The sequence shown here is derived from an EMBL/GenBank/DDBJ whole genome shotgun (WGS) entry which is preliminary data.</text>
</comment>
<name>A0A1D1W2X2_RAMVA</name>
<evidence type="ECO:0000313" key="3">
    <source>
        <dbReference type="Proteomes" id="UP000186922"/>
    </source>
</evidence>
<protein>
    <submittedName>
        <fullName evidence="2">Uncharacterized protein</fullName>
    </submittedName>
</protein>
<keyword evidence="3" id="KW-1185">Reference proteome</keyword>
<evidence type="ECO:0000313" key="2">
    <source>
        <dbReference type="EMBL" id="GAV07093.1"/>
    </source>
</evidence>
<feature type="chain" id="PRO_5008899159" evidence="1">
    <location>
        <begin position="26"/>
        <end position="157"/>
    </location>
</feature>
<reference evidence="2 3" key="1">
    <citation type="journal article" date="2016" name="Nat. Commun.">
        <title>Extremotolerant tardigrade genome and improved radiotolerance of human cultured cells by tardigrade-unique protein.</title>
        <authorList>
            <person name="Hashimoto T."/>
            <person name="Horikawa D.D."/>
            <person name="Saito Y."/>
            <person name="Kuwahara H."/>
            <person name="Kozuka-Hata H."/>
            <person name="Shin-I T."/>
            <person name="Minakuchi Y."/>
            <person name="Ohishi K."/>
            <person name="Motoyama A."/>
            <person name="Aizu T."/>
            <person name="Enomoto A."/>
            <person name="Kondo K."/>
            <person name="Tanaka S."/>
            <person name="Hara Y."/>
            <person name="Koshikawa S."/>
            <person name="Sagara H."/>
            <person name="Miura T."/>
            <person name="Yokobori S."/>
            <person name="Miyagawa K."/>
            <person name="Suzuki Y."/>
            <person name="Kubo T."/>
            <person name="Oyama M."/>
            <person name="Kohara Y."/>
            <person name="Fujiyama A."/>
            <person name="Arakawa K."/>
            <person name="Katayama T."/>
            <person name="Toyoda A."/>
            <person name="Kunieda T."/>
        </authorList>
    </citation>
    <scope>NUCLEOTIDE SEQUENCE [LARGE SCALE GENOMIC DNA]</scope>
    <source>
        <strain evidence="2 3">YOKOZUNA-1</strain>
    </source>
</reference>
<dbReference type="EMBL" id="BDGG01000014">
    <property type="protein sequence ID" value="GAV07093.1"/>
    <property type="molecule type" value="Genomic_DNA"/>
</dbReference>
<feature type="signal peptide" evidence="1">
    <location>
        <begin position="1"/>
        <end position="25"/>
    </location>
</feature>
<dbReference type="OrthoDB" id="10464870at2759"/>
<dbReference type="AlphaFoldDB" id="A0A1D1W2X2"/>
<organism evidence="2 3">
    <name type="scientific">Ramazzottius varieornatus</name>
    <name type="common">Water bear</name>
    <name type="synonym">Tardigrade</name>
    <dbReference type="NCBI Taxonomy" id="947166"/>
    <lineage>
        <taxon>Eukaryota</taxon>
        <taxon>Metazoa</taxon>
        <taxon>Ecdysozoa</taxon>
        <taxon>Tardigrada</taxon>
        <taxon>Eutardigrada</taxon>
        <taxon>Parachela</taxon>
        <taxon>Hypsibioidea</taxon>
        <taxon>Ramazzottiidae</taxon>
        <taxon>Ramazzottius</taxon>
    </lineage>
</organism>
<evidence type="ECO:0000256" key="1">
    <source>
        <dbReference type="SAM" id="SignalP"/>
    </source>
</evidence>